<organism evidence="2 3">
    <name type="scientific">Actinoplanes sichuanensis</name>
    <dbReference type="NCBI Taxonomy" id="512349"/>
    <lineage>
        <taxon>Bacteria</taxon>
        <taxon>Bacillati</taxon>
        <taxon>Actinomycetota</taxon>
        <taxon>Actinomycetes</taxon>
        <taxon>Micromonosporales</taxon>
        <taxon>Micromonosporaceae</taxon>
        <taxon>Actinoplanes</taxon>
    </lineage>
</organism>
<dbReference type="Proteomes" id="UP001597183">
    <property type="component" value="Unassembled WGS sequence"/>
</dbReference>
<dbReference type="RefSeq" id="WP_317789564.1">
    <property type="nucleotide sequence ID" value="NZ_AP028461.1"/>
</dbReference>
<proteinExistence type="predicted"/>
<evidence type="ECO:0000256" key="1">
    <source>
        <dbReference type="SAM" id="MobiDB-lite"/>
    </source>
</evidence>
<protein>
    <submittedName>
        <fullName evidence="2">Uncharacterized protein</fullName>
    </submittedName>
</protein>
<name>A0ABW4AMA6_9ACTN</name>
<sequence>MTQTDGTVRPGQGGSFPVELPALVRDGEMGHQQRIDTVDDYCDVVYDMGFWVNPDPD</sequence>
<accession>A0ABW4AMA6</accession>
<evidence type="ECO:0000313" key="2">
    <source>
        <dbReference type="EMBL" id="MFD1371098.1"/>
    </source>
</evidence>
<keyword evidence="3" id="KW-1185">Reference proteome</keyword>
<comment type="caution">
    <text evidence="2">The sequence shown here is derived from an EMBL/GenBank/DDBJ whole genome shotgun (WGS) entry which is preliminary data.</text>
</comment>
<dbReference type="EMBL" id="JBHTMK010000051">
    <property type="protein sequence ID" value="MFD1371098.1"/>
    <property type="molecule type" value="Genomic_DNA"/>
</dbReference>
<feature type="region of interest" description="Disordered" evidence="1">
    <location>
        <begin position="1"/>
        <end position="20"/>
    </location>
</feature>
<evidence type="ECO:0000313" key="3">
    <source>
        <dbReference type="Proteomes" id="UP001597183"/>
    </source>
</evidence>
<reference evidence="3" key="1">
    <citation type="journal article" date="2019" name="Int. J. Syst. Evol. Microbiol.">
        <title>The Global Catalogue of Microorganisms (GCM) 10K type strain sequencing project: providing services to taxonomists for standard genome sequencing and annotation.</title>
        <authorList>
            <consortium name="The Broad Institute Genomics Platform"/>
            <consortium name="The Broad Institute Genome Sequencing Center for Infectious Disease"/>
            <person name="Wu L."/>
            <person name="Ma J."/>
        </authorList>
    </citation>
    <scope>NUCLEOTIDE SEQUENCE [LARGE SCALE GENOMIC DNA]</scope>
    <source>
        <strain evidence="3">CCM 7526</strain>
    </source>
</reference>
<gene>
    <name evidence="2" type="ORF">ACFQ5G_37690</name>
</gene>